<dbReference type="GO" id="GO:0060081">
    <property type="term" value="P:membrane hyperpolarization"/>
    <property type="evidence" value="ECO:0007669"/>
    <property type="project" value="TreeGrafter"/>
</dbReference>
<dbReference type="Pfam" id="PF18151">
    <property type="entry name" value="DUF5601"/>
    <property type="match status" value="1"/>
</dbReference>
<dbReference type="InterPro" id="IPR037191">
    <property type="entry name" value="VPS9_dom_sf"/>
</dbReference>
<dbReference type="GO" id="GO:0005886">
    <property type="term" value="C:plasma membrane"/>
    <property type="evidence" value="ECO:0007669"/>
    <property type="project" value="UniProtKB-SubCell"/>
</dbReference>
<keyword evidence="5" id="KW-1185">Reference proteome</keyword>
<name>A0A9Q1ASR1_9SAUR</name>
<dbReference type="Gene3D" id="3.30.710.10">
    <property type="entry name" value="Potassium Channel Kv1.1, Chain A"/>
    <property type="match status" value="1"/>
</dbReference>
<dbReference type="SUPFAM" id="SSF54695">
    <property type="entry name" value="POZ domain"/>
    <property type="match status" value="1"/>
</dbReference>
<organism evidence="4 5">
    <name type="scientific">Phrynocephalus forsythii</name>
    <dbReference type="NCBI Taxonomy" id="171643"/>
    <lineage>
        <taxon>Eukaryota</taxon>
        <taxon>Metazoa</taxon>
        <taxon>Chordata</taxon>
        <taxon>Craniata</taxon>
        <taxon>Vertebrata</taxon>
        <taxon>Euteleostomi</taxon>
        <taxon>Lepidosauria</taxon>
        <taxon>Squamata</taxon>
        <taxon>Bifurcata</taxon>
        <taxon>Unidentata</taxon>
        <taxon>Episquamata</taxon>
        <taxon>Toxicofera</taxon>
        <taxon>Iguania</taxon>
        <taxon>Acrodonta</taxon>
        <taxon>Agamidae</taxon>
        <taxon>Agaminae</taxon>
        <taxon>Phrynocephalus</taxon>
    </lineage>
</organism>
<proteinExistence type="predicted"/>
<dbReference type="OrthoDB" id="2414723at2759"/>
<dbReference type="GO" id="GO:0051260">
    <property type="term" value="P:protein homooligomerization"/>
    <property type="evidence" value="ECO:0007669"/>
    <property type="project" value="InterPro"/>
</dbReference>
<comment type="caution">
    <text evidence="4">The sequence shown here is derived from an EMBL/GenBank/DDBJ whole genome shotgun (WGS) entry which is preliminary data.</text>
</comment>
<accession>A0A9Q1ASR1</accession>
<feature type="region of interest" description="Disordered" evidence="1">
    <location>
        <begin position="408"/>
        <end position="435"/>
    </location>
</feature>
<dbReference type="PANTHER" id="PTHR14499:SF122">
    <property type="entry name" value="BTB_POZ DOMAIN-CONTAINING PROTEIN KCTD7"/>
    <property type="match status" value="1"/>
</dbReference>
<dbReference type="PANTHER" id="PTHR14499">
    <property type="entry name" value="POTASSIUM CHANNEL TETRAMERIZATION DOMAIN-CONTAINING"/>
    <property type="match status" value="1"/>
</dbReference>
<evidence type="ECO:0000256" key="1">
    <source>
        <dbReference type="SAM" id="MobiDB-lite"/>
    </source>
</evidence>
<feature type="domain" description="Potassium channel tetramerisation-type BTB" evidence="2">
    <location>
        <begin position="53"/>
        <end position="104"/>
    </location>
</feature>
<dbReference type="GO" id="GO:0005737">
    <property type="term" value="C:cytoplasm"/>
    <property type="evidence" value="ECO:0007669"/>
    <property type="project" value="UniProtKB-SubCell"/>
</dbReference>
<dbReference type="InterPro" id="IPR041545">
    <property type="entry name" value="DUF5601"/>
</dbReference>
<evidence type="ECO:0000259" key="3">
    <source>
        <dbReference type="Pfam" id="PF18151"/>
    </source>
</evidence>
<dbReference type="SUPFAM" id="SSF109993">
    <property type="entry name" value="VPS9 domain"/>
    <property type="match status" value="1"/>
</dbReference>
<dbReference type="Pfam" id="PF02214">
    <property type="entry name" value="BTB_2"/>
    <property type="match status" value="1"/>
</dbReference>
<evidence type="ECO:0000313" key="4">
    <source>
        <dbReference type="EMBL" id="KAJ7308996.1"/>
    </source>
</evidence>
<dbReference type="InterPro" id="IPR003131">
    <property type="entry name" value="T1-type_BTB"/>
</dbReference>
<evidence type="ECO:0000313" key="5">
    <source>
        <dbReference type="Proteomes" id="UP001142489"/>
    </source>
</evidence>
<protein>
    <recommendedName>
        <fullName evidence="6">Potassium channel tetramerisation-type BTB domain-containing protein</fullName>
    </recommendedName>
</protein>
<dbReference type="AlphaFoldDB" id="A0A9Q1ASR1"/>
<evidence type="ECO:0008006" key="6">
    <source>
        <dbReference type="Google" id="ProtNLM"/>
    </source>
</evidence>
<sequence>MVVVTAPAKDSGRPGDAMSSSEAEDDYQEPATPTATEADHGLPLLPQEFPEVVPLNVGGLHFTTRLSTLRRHEDTMLAAMFSGRHYIPTDAEGRYFIDRDGTFFGLQREEEEAYASTQHPPGAQSLTFTKFEEKKTNEKSRKVTTVKKSSASRKVFHCSLAFVPAAREASVKPGSFGKQPGPDNLLRDLKEMFTSPWELASPAEGDAPEAKAPSPSISRQVSLETDRVSKDFLEFLKTYQKPGQEIHKQCRHFLEVMHHKRELSIEEQSECAQDFYQNMADRLQSRWKGVREGDGDPEKDNVSHWAQALLPVAMASLSREVVPPGLCAVRPLDSVHASETPLASALASADGFLKACKRIGGRKFARFQKHDERLQGQAKSSGTKDLSAGHLGNIAACLDRVRSQILEPNSGPMQTETCQAQMKEAAASSGCATKR</sequence>
<dbReference type="InterPro" id="IPR011333">
    <property type="entry name" value="SKP1/BTB/POZ_sf"/>
</dbReference>
<dbReference type="Proteomes" id="UP001142489">
    <property type="component" value="Unassembled WGS sequence"/>
</dbReference>
<reference evidence="4" key="1">
    <citation type="journal article" date="2023" name="DNA Res.">
        <title>Chromosome-level genome assembly of Phrynocephalus forsythii using third-generation DNA sequencing and Hi-C analysis.</title>
        <authorList>
            <person name="Qi Y."/>
            <person name="Zhao W."/>
            <person name="Zhao Y."/>
            <person name="Niu C."/>
            <person name="Cao S."/>
            <person name="Zhang Y."/>
        </authorList>
    </citation>
    <scope>NUCLEOTIDE SEQUENCE</scope>
    <source>
        <tissue evidence="4">Muscle</tissue>
    </source>
</reference>
<gene>
    <name evidence="4" type="ORF">JRQ81_008280</name>
</gene>
<feature type="region of interest" description="Disordered" evidence="1">
    <location>
        <begin position="1"/>
        <end position="40"/>
    </location>
</feature>
<evidence type="ECO:0000259" key="2">
    <source>
        <dbReference type="Pfam" id="PF02214"/>
    </source>
</evidence>
<dbReference type="EMBL" id="JAPFRF010000017">
    <property type="protein sequence ID" value="KAJ7308996.1"/>
    <property type="molecule type" value="Genomic_DNA"/>
</dbReference>
<dbReference type="Gene3D" id="1.10.246.120">
    <property type="match status" value="1"/>
</dbReference>
<feature type="domain" description="RABX5 catalytic core helical" evidence="3">
    <location>
        <begin position="248"/>
        <end position="291"/>
    </location>
</feature>
<feature type="compositionally biased region" description="Polar residues" evidence="1">
    <location>
        <begin position="411"/>
        <end position="420"/>
    </location>
</feature>